<keyword evidence="1" id="KW-1133">Transmembrane helix</keyword>
<keyword evidence="3" id="KW-1185">Reference proteome</keyword>
<comment type="caution">
    <text evidence="2">The sequence shown here is derived from an EMBL/GenBank/DDBJ whole genome shotgun (WGS) entry which is preliminary data.</text>
</comment>
<dbReference type="Proteomes" id="UP000434639">
    <property type="component" value="Unassembled WGS sequence"/>
</dbReference>
<feature type="transmembrane region" description="Helical" evidence="1">
    <location>
        <begin position="253"/>
        <end position="274"/>
    </location>
</feature>
<dbReference type="Gene3D" id="1.10.10.1150">
    <property type="entry name" value="Coenzyme PQQ synthesis protein D (PqqD)"/>
    <property type="match status" value="1"/>
</dbReference>
<evidence type="ECO:0000256" key="1">
    <source>
        <dbReference type="SAM" id="Phobius"/>
    </source>
</evidence>
<name>A0A7X2S6P5_9BACI</name>
<keyword evidence="1" id="KW-0472">Membrane</keyword>
<feature type="transmembrane region" description="Helical" evidence="1">
    <location>
        <begin position="134"/>
        <end position="165"/>
    </location>
</feature>
<gene>
    <name evidence="2" type="ORF">GKZ89_14680</name>
</gene>
<feature type="transmembrane region" description="Helical" evidence="1">
    <location>
        <begin position="224"/>
        <end position="247"/>
    </location>
</feature>
<dbReference type="OrthoDB" id="7995890at2"/>
<evidence type="ECO:0000313" key="3">
    <source>
        <dbReference type="Proteomes" id="UP000434639"/>
    </source>
</evidence>
<reference evidence="2 3" key="1">
    <citation type="journal article" date="2017" name="Int. J. Syst. Evol. Microbiol.">
        <title>Bacillus mangrovi sp. nov., isolated from a sediment sample from a mangrove forest.</title>
        <authorList>
            <person name="Gupta V."/>
            <person name="Singh P.K."/>
            <person name="Korpole S."/>
            <person name="Tanuku N.R.S."/>
            <person name="Pinnaka A.K."/>
        </authorList>
    </citation>
    <scope>NUCLEOTIDE SEQUENCE [LARGE SCALE GENOMIC DNA]</scope>
    <source>
        <strain evidence="2 3">KCTC 33872</strain>
    </source>
</reference>
<protein>
    <recommendedName>
        <fullName evidence="4">PqqD family protein</fullName>
    </recommendedName>
</protein>
<dbReference type="EMBL" id="WMIB01000016">
    <property type="protein sequence ID" value="MTH54647.1"/>
    <property type="molecule type" value="Genomic_DNA"/>
</dbReference>
<accession>A0A7X2S6P5</accession>
<keyword evidence="1" id="KW-0812">Transmembrane</keyword>
<evidence type="ECO:0008006" key="4">
    <source>
        <dbReference type="Google" id="ProtNLM"/>
    </source>
</evidence>
<organism evidence="2 3">
    <name type="scientific">Metabacillus mangrovi</name>
    <dbReference type="NCBI Taxonomy" id="1491830"/>
    <lineage>
        <taxon>Bacteria</taxon>
        <taxon>Bacillati</taxon>
        <taxon>Bacillota</taxon>
        <taxon>Bacilli</taxon>
        <taxon>Bacillales</taxon>
        <taxon>Bacillaceae</taxon>
        <taxon>Metabacillus</taxon>
    </lineage>
</organism>
<feature type="transmembrane region" description="Helical" evidence="1">
    <location>
        <begin position="171"/>
        <end position="192"/>
    </location>
</feature>
<proteinExistence type="predicted"/>
<dbReference type="RefSeq" id="WP_155113155.1">
    <property type="nucleotide sequence ID" value="NZ_WMIB01000016.1"/>
</dbReference>
<sequence length="298" mass="32739">MIRPETIPVWPFGVDMSETEICDSGMHSRHPISGAAFELLKKVDGKKSVERISDEVSAECGWDSREVLGDFMELLASLNQNYLVNIKTPLKPDLIVKDSIIAVLYFFKTLQGVRWEKKKRTHIPAGAPVLKTLLLFLTAVVSVFGHFAAGFGLLVTAASFVLPFLTVYDGAVTAAAFLISFTLHEFGHYAVFQKKTGSLYRIFIAARRGGIQIVRPLADPKTEWLTSLAGPGIPFLTAVLTAAVFVLTPVLPFSTAVLIIAVNLVHLISLLPFAEDGKRMIQAWKTGRKLISVKEEKA</sequence>
<dbReference type="InterPro" id="IPR041881">
    <property type="entry name" value="PqqD_sf"/>
</dbReference>
<dbReference type="AlphaFoldDB" id="A0A7X2S6P5"/>
<evidence type="ECO:0000313" key="2">
    <source>
        <dbReference type="EMBL" id="MTH54647.1"/>
    </source>
</evidence>